<comment type="similarity">
    <text evidence="1">Belongs to the UPF0065 (bug) family.</text>
</comment>
<gene>
    <name evidence="3" type="ORF">D8I35_02495</name>
</gene>
<dbReference type="InterPro" id="IPR042100">
    <property type="entry name" value="Bug_dom1"/>
</dbReference>
<comment type="caution">
    <text evidence="3">The sequence shown here is derived from an EMBL/GenBank/DDBJ whole genome shotgun (WGS) entry which is preliminary data.</text>
</comment>
<dbReference type="Pfam" id="PF03401">
    <property type="entry name" value="TctC"/>
    <property type="match status" value="1"/>
</dbReference>
<dbReference type="InterPro" id="IPR005064">
    <property type="entry name" value="BUG"/>
</dbReference>
<evidence type="ECO:0000256" key="2">
    <source>
        <dbReference type="SAM" id="SignalP"/>
    </source>
</evidence>
<dbReference type="RefSeq" id="WP_122227087.1">
    <property type="nucleotide sequence ID" value="NZ_RDQO01000001.1"/>
</dbReference>
<dbReference type="OrthoDB" id="8678477at2"/>
<dbReference type="CDD" id="cd13578">
    <property type="entry name" value="PBP2_Bug27"/>
    <property type="match status" value="1"/>
</dbReference>
<feature type="signal peptide" evidence="2">
    <location>
        <begin position="1"/>
        <end position="23"/>
    </location>
</feature>
<protein>
    <submittedName>
        <fullName evidence="3">Tripartite tricarboxylate transporter substrate binding protein</fullName>
    </submittedName>
</protein>
<organism evidence="3 4">
    <name type="scientific">Corticibacter populi</name>
    <dbReference type="NCBI Taxonomy" id="1550736"/>
    <lineage>
        <taxon>Bacteria</taxon>
        <taxon>Pseudomonadati</taxon>
        <taxon>Pseudomonadota</taxon>
        <taxon>Betaproteobacteria</taxon>
        <taxon>Burkholderiales</taxon>
        <taxon>Comamonadaceae</taxon>
        <taxon>Corticibacter</taxon>
    </lineage>
</organism>
<name>A0A3M6R0R0_9BURK</name>
<dbReference type="SUPFAM" id="SSF53850">
    <property type="entry name" value="Periplasmic binding protein-like II"/>
    <property type="match status" value="1"/>
</dbReference>
<dbReference type="PANTHER" id="PTHR42928">
    <property type="entry name" value="TRICARBOXYLATE-BINDING PROTEIN"/>
    <property type="match status" value="1"/>
</dbReference>
<dbReference type="Gene3D" id="3.40.190.10">
    <property type="entry name" value="Periplasmic binding protein-like II"/>
    <property type="match status" value="1"/>
</dbReference>
<evidence type="ECO:0000313" key="3">
    <source>
        <dbReference type="EMBL" id="RMX08844.1"/>
    </source>
</evidence>
<dbReference type="Proteomes" id="UP000278006">
    <property type="component" value="Unassembled WGS sequence"/>
</dbReference>
<dbReference type="PIRSF" id="PIRSF017082">
    <property type="entry name" value="YflP"/>
    <property type="match status" value="1"/>
</dbReference>
<evidence type="ECO:0000256" key="1">
    <source>
        <dbReference type="ARBA" id="ARBA00006987"/>
    </source>
</evidence>
<keyword evidence="4" id="KW-1185">Reference proteome</keyword>
<sequence length="326" mass="33593">MNPRTIAALALSVLGLLSLHAHAAPADAQAVTTIVVPYAPGGPLDTTARALAEAAKGELGTIIIDNRPGAGGNIGLGQVARAAADGKTLGIAAVATIAINPWLYQSMPYDPAKDFAGVTLVARIPNVLVMNSDAARAKGIESLQDLIAYARQHPGKLNYGSGGNGSAGHLAGELFKNMAGIDAVHVPYNGASPAQLALLSREVDFNFDNLAAAAPNIRAGKLTPLAVTTLEPSSQLPAVPTMAATLPGFAIDTWWGLVVPAGTPEASIARLNRVFTEALGGRDIAQRFEMLLATPAPSTAADFDAFMHAERERYAPIVKATGAQVD</sequence>
<dbReference type="Gene3D" id="3.40.190.150">
    <property type="entry name" value="Bordetella uptake gene, domain 1"/>
    <property type="match status" value="1"/>
</dbReference>
<evidence type="ECO:0000313" key="4">
    <source>
        <dbReference type="Proteomes" id="UP000278006"/>
    </source>
</evidence>
<accession>A0A3M6R0R0</accession>
<dbReference type="AlphaFoldDB" id="A0A3M6R0R0"/>
<dbReference type="EMBL" id="RDQO01000001">
    <property type="protein sequence ID" value="RMX08844.1"/>
    <property type="molecule type" value="Genomic_DNA"/>
</dbReference>
<proteinExistence type="inferred from homology"/>
<dbReference type="PANTHER" id="PTHR42928:SF5">
    <property type="entry name" value="BLR1237 PROTEIN"/>
    <property type="match status" value="1"/>
</dbReference>
<keyword evidence="2" id="KW-0732">Signal</keyword>
<feature type="chain" id="PRO_5018308855" evidence="2">
    <location>
        <begin position="24"/>
        <end position="326"/>
    </location>
</feature>
<reference evidence="3 4" key="1">
    <citation type="submission" date="2018-10" db="EMBL/GenBank/DDBJ databases">
        <title>Draft genome of Cortibacter populi DSM10536.</title>
        <authorList>
            <person name="Bernier A.-M."/>
            <person name="Bernard K."/>
        </authorList>
    </citation>
    <scope>NUCLEOTIDE SEQUENCE [LARGE SCALE GENOMIC DNA]</scope>
    <source>
        <strain evidence="3 4">DSM 105136</strain>
    </source>
</reference>